<dbReference type="RefSeq" id="WP_143720691.1">
    <property type="nucleotide sequence ID" value="NZ_VKDB01000009.1"/>
</dbReference>
<evidence type="ECO:0000259" key="1">
    <source>
        <dbReference type="Pfam" id="PF13614"/>
    </source>
</evidence>
<dbReference type="OrthoDB" id="59382at2"/>
<evidence type="ECO:0000313" key="3">
    <source>
        <dbReference type="Proteomes" id="UP000316092"/>
    </source>
</evidence>
<evidence type="ECO:0000313" key="2">
    <source>
        <dbReference type="EMBL" id="TSA85497.1"/>
    </source>
</evidence>
<protein>
    <submittedName>
        <fullName evidence="2">ParA family protein</fullName>
    </submittedName>
</protein>
<dbReference type="PANTHER" id="PTHR13696:SF52">
    <property type="entry name" value="PARA FAMILY PROTEIN CT_582"/>
    <property type="match status" value="1"/>
</dbReference>
<dbReference type="SUPFAM" id="SSF52540">
    <property type="entry name" value="P-loop containing nucleoside triphosphate hydrolases"/>
    <property type="match status" value="1"/>
</dbReference>
<feature type="domain" description="AAA" evidence="1">
    <location>
        <begin position="1"/>
        <end position="174"/>
    </location>
</feature>
<dbReference type="EMBL" id="VKDB01000009">
    <property type="protein sequence ID" value="TSA85497.1"/>
    <property type="molecule type" value="Genomic_DNA"/>
</dbReference>
<dbReference type="Gene3D" id="3.40.50.300">
    <property type="entry name" value="P-loop containing nucleotide triphosphate hydrolases"/>
    <property type="match status" value="1"/>
</dbReference>
<dbReference type="Proteomes" id="UP000316092">
    <property type="component" value="Unassembled WGS sequence"/>
</dbReference>
<comment type="caution">
    <text evidence="2">The sequence shown here is derived from an EMBL/GenBank/DDBJ whole genome shotgun (WGS) entry which is preliminary data.</text>
</comment>
<name>A0A553UZ54_9DEIO</name>
<keyword evidence="3" id="KW-1185">Reference proteome</keyword>
<dbReference type="InterPro" id="IPR050678">
    <property type="entry name" value="DNA_Partitioning_ATPase"/>
</dbReference>
<dbReference type="InterPro" id="IPR027417">
    <property type="entry name" value="P-loop_NTPase"/>
</dbReference>
<dbReference type="InterPro" id="IPR025669">
    <property type="entry name" value="AAA_dom"/>
</dbReference>
<dbReference type="CDD" id="cd02042">
    <property type="entry name" value="ParAB_family"/>
    <property type="match status" value="1"/>
</dbReference>
<reference evidence="2 3" key="1">
    <citation type="submission" date="2019-07" db="EMBL/GenBank/DDBJ databases">
        <title>Deinococcus detaillus sp. nov., isolated from humus soil in Antarctica.</title>
        <authorList>
            <person name="Zhang K."/>
        </authorList>
    </citation>
    <scope>NUCLEOTIDE SEQUENCE [LARGE SCALE GENOMIC DNA]</scope>
    <source>
        <strain evidence="2 3">H1</strain>
    </source>
</reference>
<sequence>MKTVTLFNHAGGAGKTSITLNAGYELARSGLRVLLIDLDPQANLTTWLGVEDPELSETVHPVATEGRPLPQPRRVHGLDLIPSRVDLALAEAIMPGRIAAELSLHQALQPIQERYDVVLIDSPPSVGKLAALGALASDNLIVPIQTRNKGINALPGLSAVMHMYHGLRPNLNVALYVPTMYDARRSHDRDMLELIRSQLAPVAEPLAQRESVWMDSGLAGVPVGVFAPSSKVADDVRQLTRQIAAALQLPYPQETV</sequence>
<gene>
    <name evidence="2" type="ORF">FNU79_09885</name>
</gene>
<dbReference type="Pfam" id="PF13614">
    <property type="entry name" value="AAA_31"/>
    <property type="match status" value="1"/>
</dbReference>
<proteinExistence type="predicted"/>
<accession>A0A553UZ54</accession>
<dbReference type="AlphaFoldDB" id="A0A553UZ54"/>
<organism evidence="2 3">
    <name type="scientific">Deinococcus detaillensis</name>
    <dbReference type="NCBI Taxonomy" id="2592048"/>
    <lineage>
        <taxon>Bacteria</taxon>
        <taxon>Thermotogati</taxon>
        <taxon>Deinococcota</taxon>
        <taxon>Deinococci</taxon>
        <taxon>Deinococcales</taxon>
        <taxon>Deinococcaceae</taxon>
        <taxon>Deinococcus</taxon>
    </lineage>
</organism>
<dbReference type="PANTHER" id="PTHR13696">
    <property type="entry name" value="P-LOOP CONTAINING NUCLEOSIDE TRIPHOSPHATE HYDROLASE"/>
    <property type="match status" value="1"/>
</dbReference>